<reference evidence="3 4" key="1">
    <citation type="submission" date="2019-02" db="EMBL/GenBank/DDBJ databases">
        <title>Aquabacterium sp. strain KMB7.</title>
        <authorList>
            <person name="Chen W.-M."/>
        </authorList>
    </citation>
    <scope>NUCLEOTIDE SEQUENCE [LARGE SCALE GENOMIC DNA]</scope>
    <source>
        <strain evidence="3 4">KMB7</strain>
    </source>
</reference>
<dbReference type="SUPFAM" id="SSF52540">
    <property type="entry name" value="P-loop containing nucleoside triphosphate hydrolases"/>
    <property type="match status" value="1"/>
</dbReference>
<dbReference type="InterPro" id="IPR050445">
    <property type="entry name" value="Bact_polysacc_biosynth/exp"/>
</dbReference>
<dbReference type="EMBL" id="SIXI01000007">
    <property type="protein sequence ID" value="TBO28317.1"/>
    <property type="molecule type" value="Genomic_DNA"/>
</dbReference>
<dbReference type="PANTHER" id="PTHR32309">
    <property type="entry name" value="TYROSINE-PROTEIN KINASE"/>
    <property type="match status" value="1"/>
</dbReference>
<dbReference type="Proteomes" id="UP000292120">
    <property type="component" value="Unassembled WGS sequence"/>
</dbReference>
<comment type="caution">
    <text evidence="3">The sequence shown here is derived from an EMBL/GenBank/DDBJ whole genome shotgun (WGS) entry which is preliminary data.</text>
</comment>
<dbReference type="AlphaFoldDB" id="A0A4V2JFC5"/>
<dbReference type="EC" id="2.7.10.2" evidence="3"/>
<name>A0A4V2JFC5_9BURK</name>
<dbReference type="CDD" id="cd05387">
    <property type="entry name" value="BY-kinase"/>
    <property type="match status" value="1"/>
</dbReference>
<protein>
    <submittedName>
        <fullName evidence="3">Polysaccharide biosynthesis tyrosine autokinase</fullName>
        <ecNumber evidence="3">2.7.10.2</ecNumber>
    </submittedName>
</protein>
<sequence>MSGKTIGGIIADLKDLQDNDIRQIIDYQQTQNVKFGEAAVALGYAKKEDVLWALSQQFDYPYTQQSEGVNKSLVVASNPFCEESESFRDLRTQVIQKTVGDKSIKPRIGIFSNNRGDGKTYTASNLALSIAQLDLKVAVLDCNLRAPSIGEVFDVQVTHGLSTTLASFKSDVSVFRPLASFQSLFVLPVGVVPPNPVELLQKPNFKLLMEELSMKFDYVIVDTPAMTEGADSQIIAGLCTHGVIVCRDGQSKLKTTLRIKDILDRSNAEVIGAVLNKR</sequence>
<gene>
    <name evidence="3" type="ORF">EYS42_15030</name>
</gene>
<accession>A0A4V2JFC5</accession>
<dbReference type="NCBIfam" id="TIGR01007">
    <property type="entry name" value="eps_fam"/>
    <property type="match status" value="1"/>
</dbReference>
<dbReference type="InterPro" id="IPR027417">
    <property type="entry name" value="P-loop_NTPase"/>
</dbReference>
<dbReference type="InterPro" id="IPR005702">
    <property type="entry name" value="Wzc-like_C"/>
</dbReference>
<dbReference type="Pfam" id="PF10609">
    <property type="entry name" value="ParA"/>
    <property type="match status" value="1"/>
</dbReference>
<dbReference type="InterPro" id="IPR037257">
    <property type="entry name" value="T2SS_E_N_sf"/>
</dbReference>
<evidence type="ECO:0000256" key="2">
    <source>
        <dbReference type="ARBA" id="ARBA00022840"/>
    </source>
</evidence>
<dbReference type="SUPFAM" id="SSF160246">
    <property type="entry name" value="EspE N-terminal domain-like"/>
    <property type="match status" value="1"/>
</dbReference>
<proteinExistence type="predicted"/>
<keyword evidence="2" id="KW-0067">ATP-binding</keyword>
<evidence type="ECO:0000256" key="1">
    <source>
        <dbReference type="ARBA" id="ARBA00022741"/>
    </source>
</evidence>
<dbReference type="RefSeq" id="WP_130969014.1">
    <property type="nucleotide sequence ID" value="NZ_SIXI01000007.1"/>
</dbReference>
<dbReference type="Gene3D" id="3.40.50.300">
    <property type="entry name" value="P-loop containing nucleotide triphosphate hydrolases"/>
    <property type="match status" value="1"/>
</dbReference>
<dbReference type="GO" id="GO:0005524">
    <property type="term" value="F:ATP binding"/>
    <property type="evidence" value="ECO:0007669"/>
    <property type="project" value="UniProtKB-KW"/>
</dbReference>
<dbReference type="GO" id="GO:0005886">
    <property type="term" value="C:plasma membrane"/>
    <property type="evidence" value="ECO:0007669"/>
    <property type="project" value="TreeGrafter"/>
</dbReference>
<keyword evidence="4" id="KW-1185">Reference proteome</keyword>
<dbReference type="GO" id="GO:0004715">
    <property type="term" value="F:non-membrane spanning protein tyrosine kinase activity"/>
    <property type="evidence" value="ECO:0007669"/>
    <property type="project" value="UniProtKB-EC"/>
</dbReference>
<keyword evidence="3" id="KW-0808">Transferase</keyword>
<keyword evidence="1" id="KW-0547">Nucleotide-binding</keyword>
<dbReference type="InterPro" id="IPR033756">
    <property type="entry name" value="YlxH/NBP35"/>
</dbReference>
<evidence type="ECO:0000313" key="3">
    <source>
        <dbReference type="EMBL" id="TBO28317.1"/>
    </source>
</evidence>
<evidence type="ECO:0000313" key="4">
    <source>
        <dbReference type="Proteomes" id="UP000292120"/>
    </source>
</evidence>
<dbReference type="OrthoDB" id="9808257at2"/>
<dbReference type="PANTHER" id="PTHR32309:SF13">
    <property type="entry name" value="FERRIC ENTEROBACTIN TRANSPORT PROTEIN FEPE"/>
    <property type="match status" value="1"/>
</dbReference>
<keyword evidence="3" id="KW-0418">Kinase</keyword>
<organism evidence="3 4">
    <name type="scientific">Aquabacterium lacunae</name>
    <dbReference type="NCBI Taxonomy" id="2528630"/>
    <lineage>
        <taxon>Bacteria</taxon>
        <taxon>Pseudomonadati</taxon>
        <taxon>Pseudomonadota</taxon>
        <taxon>Betaproteobacteria</taxon>
        <taxon>Burkholderiales</taxon>
        <taxon>Aquabacterium</taxon>
    </lineage>
</organism>